<sequence>MLHALRPYVTAGIAIAGAGVIAVTPITAPSSPATQRSIEFSSVQLTSAALPEAVPTLDTQTTVEAWQNLFIFTGAYLSDAFVPVADNPTPILDQIFANQFYYANLIGLGLSYGSANMVGVLAGIPGTLSTAAAHLRAGDPEAAILTLWNFVETSVQQVVTPFISSLQIPMRITQNIANVAAAMPGMVLDLGLDVFETVSSTVRTTAASVQDIVDAASSGDPTAVANAIFSAPANIATALLVGDLAQGGSTAGLINGVLKNMVLARETIAEALGAPPREDPEGDATAKTPVSSPSRLTAIKDETATDTATLAESDQDAPAGSEVKPESKSTLVRASAKAAPGTIGLTGTRGNEKPKLAGALSDRVSATVGKIGADVKKALAKPDKQASTGADADAGSGDDD</sequence>
<evidence type="ECO:0000313" key="4">
    <source>
        <dbReference type="Proteomes" id="UP000031004"/>
    </source>
</evidence>
<feature type="compositionally biased region" description="Low complexity" evidence="1">
    <location>
        <begin position="389"/>
        <end position="400"/>
    </location>
</feature>
<keyword evidence="2" id="KW-0812">Transmembrane</keyword>
<keyword evidence="4" id="KW-1185">Reference proteome</keyword>
<proteinExistence type="predicted"/>
<evidence type="ECO:0000256" key="1">
    <source>
        <dbReference type="SAM" id="MobiDB-lite"/>
    </source>
</evidence>
<dbReference type="EMBL" id="JTLZ01000009">
    <property type="protein sequence ID" value="KHO22569.1"/>
    <property type="molecule type" value="Genomic_DNA"/>
</dbReference>
<feature type="region of interest" description="Disordered" evidence="1">
    <location>
        <begin position="310"/>
        <end position="360"/>
    </location>
</feature>
<keyword evidence="2" id="KW-0472">Membrane</keyword>
<gene>
    <name evidence="3" type="ORF">QQ44_19950</name>
</gene>
<comment type="caution">
    <text evidence="3">The sequence shown here is derived from an EMBL/GenBank/DDBJ whole genome shotgun (WGS) entry which is preliminary data.</text>
</comment>
<evidence type="ECO:0000313" key="3">
    <source>
        <dbReference type="EMBL" id="KHO22569.1"/>
    </source>
</evidence>
<dbReference type="RefSeq" id="WP_039323744.1">
    <property type="nucleotide sequence ID" value="NZ_JTLZ01000009.1"/>
</dbReference>
<accession>A0ABR4YQU0</accession>
<feature type="region of interest" description="Disordered" evidence="1">
    <location>
        <begin position="272"/>
        <end position="295"/>
    </location>
</feature>
<protein>
    <recommendedName>
        <fullName evidence="5">PE-PPE domain-containing protein</fullName>
    </recommendedName>
</protein>
<name>A0ABR4YQU0_9MYCO</name>
<feature type="region of interest" description="Disordered" evidence="1">
    <location>
        <begin position="379"/>
        <end position="400"/>
    </location>
</feature>
<reference evidence="3 4" key="1">
    <citation type="submission" date="2014-11" db="EMBL/GenBank/DDBJ databases">
        <title>Mycobacterium setense Manresensis Genome.</title>
        <authorList>
            <person name="Rech G."/>
            <person name="Sumoy L."/>
        </authorList>
    </citation>
    <scope>NUCLEOTIDE SEQUENCE [LARGE SCALE GENOMIC DNA]</scope>
    <source>
        <strain evidence="3 4">Manresensis</strain>
    </source>
</reference>
<keyword evidence="2" id="KW-1133">Transmembrane helix</keyword>
<organism evidence="3 4">
    <name type="scientific">Mycolicibacterium setense</name>
    <dbReference type="NCBI Taxonomy" id="431269"/>
    <lineage>
        <taxon>Bacteria</taxon>
        <taxon>Bacillati</taxon>
        <taxon>Actinomycetota</taxon>
        <taxon>Actinomycetes</taxon>
        <taxon>Mycobacteriales</taxon>
        <taxon>Mycobacteriaceae</taxon>
        <taxon>Mycolicibacterium</taxon>
    </lineage>
</organism>
<evidence type="ECO:0008006" key="5">
    <source>
        <dbReference type="Google" id="ProtNLM"/>
    </source>
</evidence>
<evidence type="ECO:0000256" key="2">
    <source>
        <dbReference type="SAM" id="Phobius"/>
    </source>
</evidence>
<feature type="transmembrane region" description="Helical" evidence="2">
    <location>
        <begin position="7"/>
        <end position="28"/>
    </location>
</feature>
<dbReference type="Proteomes" id="UP000031004">
    <property type="component" value="Unassembled WGS sequence"/>
</dbReference>